<organism evidence="1 2">
    <name type="scientific">Eiseniibacteriota bacterium</name>
    <dbReference type="NCBI Taxonomy" id="2212470"/>
    <lineage>
        <taxon>Bacteria</taxon>
        <taxon>Candidatus Eiseniibacteriota</taxon>
    </lineage>
</organism>
<comment type="caution">
    <text evidence="1">The sequence shown here is derived from an EMBL/GenBank/DDBJ whole genome shotgun (WGS) entry which is preliminary data.</text>
</comment>
<reference evidence="1 2" key="1">
    <citation type="journal article" date="2019" name="Nat. Microbiol.">
        <title>Mediterranean grassland soil C-N compound turnover is dependent on rainfall and depth, and is mediated by genomically divergent microorganisms.</title>
        <authorList>
            <person name="Diamond S."/>
            <person name="Andeer P.F."/>
            <person name="Li Z."/>
            <person name="Crits-Christoph A."/>
            <person name="Burstein D."/>
            <person name="Anantharaman K."/>
            <person name="Lane K.R."/>
            <person name="Thomas B.C."/>
            <person name="Pan C."/>
            <person name="Northen T.R."/>
            <person name="Banfield J.F."/>
        </authorList>
    </citation>
    <scope>NUCLEOTIDE SEQUENCE [LARGE SCALE GENOMIC DNA]</scope>
    <source>
        <strain evidence="1">WS_10</strain>
    </source>
</reference>
<dbReference type="AlphaFoldDB" id="A0A538TZ37"/>
<accession>A0A538TZ37</accession>
<name>A0A538TZ37_UNCEI</name>
<gene>
    <name evidence="1" type="ORF">E6K80_13605</name>
</gene>
<sequence>MHQGVGPECPNVWRITTTDGRMLWPVEDADFHVEGLRVRFTARERNNTATTCMAGALVEMISIQRL</sequence>
<evidence type="ECO:0000313" key="1">
    <source>
        <dbReference type="EMBL" id="TMQ68863.1"/>
    </source>
</evidence>
<dbReference type="Proteomes" id="UP000319836">
    <property type="component" value="Unassembled WGS sequence"/>
</dbReference>
<proteinExistence type="predicted"/>
<protein>
    <submittedName>
        <fullName evidence="1">Uncharacterized protein</fullName>
    </submittedName>
</protein>
<dbReference type="EMBL" id="VBPA01000374">
    <property type="protein sequence ID" value="TMQ68863.1"/>
    <property type="molecule type" value="Genomic_DNA"/>
</dbReference>
<evidence type="ECO:0000313" key="2">
    <source>
        <dbReference type="Proteomes" id="UP000319836"/>
    </source>
</evidence>